<sequence>MTDSRRDFLKKAALLSGSGLLGNVLPPSIARAMAIDPEKGSTYLDAEHIVILMQENRSFDHSYGSLKGVRGFNDPRAIRLPNGNPVWAQQDEKGAAYLPFRLNMRDTKATWMSSLPHSWPDQVEARNQGRYDQWLTAKRSGNPDYAQLPLTLGFYNRDDIPFYYAFADAFTVCDQSFCSSLTGTTPNRLYLWSGTIREKQEPDSYANVLNHHVDYGREASWPTFPERLEDNGISWKIYQNEISLPVGLPGEAESWLANFTDNPLEWMKQYKVRFSPAHQQYLQQQIAVLPAEIAALEKAMQSLTSGSPEYTKAAEQLREKRQALETARKHIDLYSRENFDKLPEREKNLHSKAFTTNTSDPDYHNLDSIPHTVDGQEKNIHVPKGDIFHQFRSDVNEGRLPTVSWLVAPEKFSDHPSAPWYGAWYVSQALDILTHHPEVWKKTIFILCYDENDGYFDHVPPFVVPTPGEAEAGLVSKGIDTAVEYVTREQDAREGGDRAFKDSPIGLGYRVPLVVASPWSRGGAVCSQVCDLTSILMFLEKFLTAKTGKEIRETNISAWRRTICGDLTAVFKPFNGEPVPLPQVVERNELIKTIYDAKNKMLPAGFRALSETEISSLKQGAAFSPLMPAQERGTRPARPIPYELYADMQLLPEGQELVLTLKAGNVLFGKNAAGAPFTVYMLSAYKGKAFSIRNYAVAAGDTLRDTWSLAGFSEGQYHIHVHGPNGFFREFKGDAGKPALQVSCSYGLEKGTRSTGKLELTITNHSAAATQLFLKDNAYKKAPRTIKLGKKGTPQATASLSVDLSESSHWYDLSLLHVSGWLYRYAGHVETGKESETDPFMGGKV</sequence>
<dbReference type="Proteomes" id="UP001220610">
    <property type="component" value="Chromosome"/>
</dbReference>
<evidence type="ECO:0000256" key="1">
    <source>
        <dbReference type="ARBA" id="ARBA00009717"/>
    </source>
</evidence>
<dbReference type="EMBL" id="CP119311">
    <property type="protein sequence ID" value="WEK36247.1"/>
    <property type="molecule type" value="Genomic_DNA"/>
</dbReference>
<feature type="domain" description="Bacterial phospholipase C C-terminal" evidence="5">
    <location>
        <begin position="742"/>
        <end position="828"/>
    </location>
</feature>
<feature type="coiled-coil region" evidence="4">
    <location>
        <begin position="310"/>
        <end position="337"/>
    </location>
</feature>
<name>A0AAJ6BHG0_9BACT</name>
<evidence type="ECO:0000259" key="5">
    <source>
        <dbReference type="Pfam" id="PF05506"/>
    </source>
</evidence>
<comment type="similarity">
    <text evidence="1">Belongs to the bacterial phospholipase C family.</text>
</comment>
<evidence type="ECO:0000313" key="7">
    <source>
        <dbReference type="Proteomes" id="UP001220610"/>
    </source>
</evidence>
<reference evidence="6" key="1">
    <citation type="submission" date="2023-03" db="EMBL/GenBank/DDBJ databases">
        <title>Andean soil-derived lignocellulolytic bacterial consortium as a source of novel taxa and putative plastic-active enzymes.</title>
        <authorList>
            <person name="Diaz-Garcia L."/>
            <person name="Chuvochina M."/>
            <person name="Feuerriegel G."/>
            <person name="Bunk B."/>
            <person name="Sproer C."/>
            <person name="Streit W.R."/>
            <person name="Rodriguez L.M."/>
            <person name="Overmann J."/>
            <person name="Jimenez D.J."/>
        </authorList>
    </citation>
    <scope>NUCLEOTIDE SEQUENCE</scope>
    <source>
        <strain evidence="6">MAG 7</strain>
    </source>
</reference>
<dbReference type="PANTHER" id="PTHR31956:SF1">
    <property type="entry name" value="NON-SPECIFIC PHOSPHOLIPASE C1"/>
    <property type="match status" value="1"/>
</dbReference>
<dbReference type="InterPro" id="IPR007312">
    <property type="entry name" value="Phosphoesterase"/>
</dbReference>
<evidence type="ECO:0000256" key="3">
    <source>
        <dbReference type="ARBA" id="ARBA00022801"/>
    </source>
</evidence>
<evidence type="ECO:0000256" key="2">
    <source>
        <dbReference type="ARBA" id="ARBA00012018"/>
    </source>
</evidence>
<dbReference type="InterPro" id="IPR017850">
    <property type="entry name" value="Alkaline_phosphatase_core_sf"/>
</dbReference>
<dbReference type="EC" id="3.1.4.3" evidence="2"/>
<dbReference type="GO" id="GO:0016042">
    <property type="term" value="P:lipid catabolic process"/>
    <property type="evidence" value="ECO:0007669"/>
    <property type="project" value="InterPro"/>
</dbReference>
<protein>
    <recommendedName>
        <fullName evidence="2">phospholipase C</fullName>
        <ecNumber evidence="2">3.1.4.3</ecNumber>
    </recommendedName>
</protein>
<feature type="domain" description="Bacterial phospholipase C C-terminal" evidence="5">
    <location>
        <begin position="636"/>
        <end position="734"/>
    </location>
</feature>
<dbReference type="Pfam" id="PF04185">
    <property type="entry name" value="Phosphoesterase"/>
    <property type="match status" value="2"/>
</dbReference>
<evidence type="ECO:0000313" key="6">
    <source>
        <dbReference type="EMBL" id="WEK36247.1"/>
    </source>
</evidence>
<dbReference type="AlphaFoldDB" id="A0AAJ6BHG0"/>
<proteinExistence type="inferred from homology"/>
<dbReference type="InterPro" id="IPR008475">
    <property type="entry name" value="PLipase_C_C"/>
</dbReference>
<dbReference type="InterPro" id="IPR019546">
    <property type="entry name" value="TAT_signal_bac_arc"/>
</dbReference>
<keyword evidence="3" id="KW-0378">Hydrolase</keyword>
<keyword evidence="4" id="KW-0175">Coiled coil</keyword>
<dbReference type="NCBIfam" id="TIGR01409">
    <property type="entry name" value="TAT_signal_seq"/>
    <property type="match status" value="1"/>
</dbReference>
<dbReference type="Pfam" id="PF05506">
    <property type="entry name" value="PLipase_C_C"/>
    <property type="match status" value="2"/>
</dbReference>
<dbReference type="NCBIfam" id="TIGR03396">
    <property type="entry name" value="PC_PLC"/>
    <property type="match status" value="1"/>
</dbReference>
<dbReference type="Gene3D" id="3.40.720.10">
    <property type="entry name" value="Alkaline Phosphatase, subunit A"/>
    <property type="match status" value="2"/>
</dbReference>
<dbReference type="InterPro" id="IPR006311">
    <property type="entry name" value="TAT_signal"/>
</dbReference>
<dbReference type="GO" id="GO:0034480">
    <property type="term" value="F:phosphatidylcholine phospholipase C activity"/>
    <property type="evidence" value="ECO:0007669"/>
    <property type="project" value="UniProtKB-EC"/>
</dbReference>
<accession>A0AAJ6BHG0</accession>
<dbReference type="PANTHER" id="PTHR31956">
    <property type="entry name" value="NON-SPECIFIC PHOSPHOLIPASE C4-RELATED"/>
    <property type="match status" value="1"/>
</dbReference>
<dbReference type="InterPro" id="IPR017767">
    <property type="entry name" value="PC-PLC"/>
</dbReference>
<evidence type="ECO:0000256" key="4">
    <source>
        <dbReference type="SAM" id="Coils"/>
    </source>
</evidence>
<dbReference type="PROSITE" id="PS51318">
    <property type="entry name" value="TAT"/>
    <property type="match status" value="1"/>
</dbReference>
<organism evidence="6 7">
    <name type="scientific">Candidatus Pseudobacter hemicellulosilyticus</name>
    <dbReference type="NCBI Taxonomy" id="3121375"/>
    <lineage>
        <taxon>Bacteria</taxon>
        <taxon>Pseudomonadati</taxon>
        <taxon>Bacteroidota</taxon>
        <taxon>Chitinophagia</taxon>
        <taxon>Chitinophagales</taxon>
        <taxon>Chitinophagaceae</taxon>
        <taxon>Pseudobacter</taxon>
    </lineage>
</organism>
<gene>
    <name evidence="6" type="ORF">P0Y53_01935</name>
</gene>